<gene>
    <name evidence="6" type="ORF">F1721_09240</name>
</gene>
<dbReference type="PANTHER" id="PTHR30136">
    <property type="entry name" value="HELIX-TURN-HELIX TRANSCRIPTIONAL REGULATOR, ICLR FAMILY"/>
    <property type="match status" value="1"/>
</dbReference>
<dbReference type="OrthoDB" id="7274111at2"/>
<name>A0A5M7C3E3_SACHI</name>
<dbReference type="InterPro" id="IPR036388">
    <property type="entry name" value="WH-like_DNA-bd_sf"/>
</dbReference>
<evidence type="ECO:0000313" key="7">
    <source>
        <dbReference type="Proteomes" id="UP000323946"/>
    </source>
</evidence>
<dbReference type="PROSITE" id="PS51077">
    <property type="entry name" value="HTH_ICLR"/>
    <property type="match status" value="1"/>
</dbReference>
<evidence type="ECO:0000256" key="3">
    <source>
        <dbReference type="ARBA" id="ARBA00023163"/>
    </source>
</evidence>
<dbReference type="RefSeq" id="WP_150066183.1">
    <property type="nucleotide sequence ID" value="NZ_JBEPDJ010000002.1"/>
</dbReference>
<dbReference type="InterPro" id="IPR050707">
    <property type="entry name" value="HTH_MetabolicPath_Reg"/>
</dbReference>
<proteinExistence type="predicted"/>
<evidence type="ECO:0000313" key="6">
    <source>
        <dbReference type="EMBL" id="KAA5834987.1"/>
    </source>
</evidence>
<dbReference type="PROSITE" id="PS51078">
    <property type="entry name" value="ICLR_ED"/>
    <property type="match status" value="1"/>
</dbReference>
<feature type="domain" description="HTH iclR-type" evidence="4">
    <location>
        <begin position="17"/>
        <end position="78"/>
    </location>
</feature>
<dbReference type="InterPro" id="IPR036390">
    <property type="entry name" value="WH_DNA-bd_sf"/>
</dbReference>
<evidence type="ECO:0000259" key="5">
    <source>
        <dbReference type="PROSITE" id="PS51078"/>
    </source>
</evidence>
<dbReference type="PANTHER" id="PTHR30136:SF24">
    <property type="entry name" value="HTH-TYPE TRANSCRIPTIONAL REPRESSOR ALLR"/>
    <property type="match status" value="1"/>
</dbReference>
<dbReference type="SUPFAM" id="SSF55781">
    <property type="entry name" value="GAF domain-like"/>
    <property type="match status" value="1"/>
</dbReference>
<dbReference type="EMBL" id="VWPH01000004">
    <property type="protein sequence ID" value="KAA5834987.1"/>
    <property type="molecule type" value="Genomic_DNA"/>
</dbReference>
<dbReference type="Pfam" id="PF01614">
    <property type="entry name" value="IclR_C"/>
    <property type="match status" value="1"/>
</dbReference>
<keyword evidence="1" id="KW-0805">Transcription regulation</keyword>
<protein>
    <submittedName>
        <fullName evidence="6">IclR family transcriptional regulator</fullName>
    </submittedName>
</protein>
<evidence type="ECO:0000256" key="1">
    <source>
        <dbReference type="ARBA" id="ARBA00023015"/>
    </source>
</evidence>
<dbReference type="GO" id="GO:0045892">
    <property type="term" value="P:negative regulation of DNA-templated transcription"/>
    <property type="evidence" value="ECO:0007669"/>
    <property type="project" value="TreeGrafter"/>
</dbReference>
<dbReference type="SMR" id="A0A5M7C3E3"/>
<evidence type="ECO:0000256" key="2">
    <source>
        <dbReference type="ARBA" id="ARBA00023125"/>
    </source>
</evidence>
<keyword evidence="7" id="KW-1185">Reference proteome</keyword>
<comment type="caution">
    <text evidence="6">The sequence shown here is derived from an EMBL/GenBank/DDBJ whole genome shotgun (WGS) entry which is preliminary data.</text>
</comment>
<dbReference type="InterPro" id="IPR014757">
    <property type="entry name" value="Tscrpt_reg_IclR_C"/>
</dbReference>
<dbReference type="Pfam" id="PF09339">
    <property type="entry name" value="HTH_IclR"/>
    <property type="match status" value="1"/>
</dbReference>
<dbReference type="SMART" id="SM00346">
    <property type="entry name" value="HTH_ICLR"/>
    <property type="match status" value="1"/>
</dbReference>
<dbReference type="GO" id="GO:0003677">
    <property type="term" value="F:DNA binding"/>
    <property type="evidence" value="ECO:0007669"/>
    <property type="project" value="UniProtKB-KW"/>
</dbReference>
<dbReference type="InterPro" id="IPR005471">
    <property type="entry name" value="Tscrpt_reg_IclR_N"/>
</dbReference>
<accession>A0A5M7C3E3</accession>
<dbReference type="Gene3D" id="3.30.450.40">
    <property type="match status" value="1"/>
</dbReference>
<dbReference type="SUPFAM" id="SSF46785">
    <property type="entry name" value="Winged helix' DNA-binding domain"/>
    <property type="match status" value="1"/>
</dbReference>
<organism evidence="6 7">
    <name type="scientific">Saccharopolyspora hirsuta</name>
    <dbReference type="NCBI Taxonomy" id="1837"/>
    <lineage>
        <taxon>Bacteria</taxon>
        <taxon>Bacillati</taxon>
        <taxon>Actinomycetota</taxon>
        <taxon>Actinomycetes</taxon>
        <taxon>Pseudonocardiales</taxon>
        <taxon>Pseudonocardiaceae</taxon>
        <taxon>Saccharopolyspora</taxon>
    </lineage>
</organism>
<dbReference type="InterPro" id="IPR029016">
    <property type="entry name" value="GAF-like_dom_sf"/>
</dbReference>
<sequence length="264" mass="28178">MHNNGKVAAAAEPRTPTQAVDRALSMLVLLAQRGPSGVTELARELGVHKSTASRLMTALEKFRFVEQTGTRGKFQLGFGIVRLAGATTAQLDIARESHPICARLASELRGTVSLSVLESGGATAVVQEPSTERNWIGLRVPLHATASGKVLLASFGFEDLEEVLRQPLPRFTANTITTRGALTADLNRVRDRGWAAASGEFERGLRSVAVPVRGPGGRLAGALSASADDEHLKTADFPYVARILSQAAEEVHERLRHLAGPPNP</sequence>
<dbReference type="Proteomes" id="UP000323946">
    <property type="component" value="Unassembled WGS sequence"/>
</dbReference>
<reference evidence="6 7" key="1">
    <citation type="submission" date="2019-09" db="EMBL/GenBank/DDBJ databases">
        <title>Draft genome sequence of the thermophilic Saccharopolyspora hirsuta VKM Ac-666T.</title>
        <authorList>
            <person name="Lobastova T.G."/>
            <person name="Fokina V."/>
            <person name="Bragin E.Y."/>
            <person name="Shtratnikova V.Y."/>
            <person name="Starodumova I.P."/>
            <person name="Tarlachkov S.V."/>
            <person name="Donova M.V."/>
        </authorList>
    </citation>
    <scope>NUCLEOTIDE SEQUENCE [LARGE SCALE GENOMIC DNA]</scope>
    <source>
        <strain evidence="6 7">VKM Ac-666</strain>
    </source>
</reference>
<keyword evidence="2" id="KW-0238">DNA-binding</keyword>
<dbReference type="Gene3D" id="1.10.10.10">
    <property type="entry name" value="Winged helix-like DNA-binding domain superfamily/Winged helix DNA-binding domain"/>
    <property type="match status" value="1"/>
</dbReference>
<dbReference type="AlphaFoldDB" id="A0A5M7C3E3"/>
<dbReference type="GO" id="GO:0003700">
    <property type="term" value="F:DNA-binding transcription factor activity"/>
    <property type="evidence" value="ECO:0007669"/>
    <property type="project" value="TreeGrafter"/>
</dbReference>
<evidence type="ECO:0000259" key="4">
    <source>
        <dbReference type="PROSITE" id="PS51077"/>
    </source>
</evidence>
<feature type="domain" description="IclR-ED" evidence="5">
    <location>
        <begin position="79"/>
        <end position="257"/>
    </location>
</feature>
<keyword evidence="3" id="KW-0804">Transcription</keyword>